<keyword evidence="2 6" id="KW-0812">Transmembrane</keyword>
<feature type="region of interest" description="Disordered" evidence="5">
    <location>
        <begin position="189"/>
        <end position="221"/>
    </location>
</feature>
<dbReference type="GO" id="GO:0016020">
    <property type="term" value="C:membrane"/>
    <property type="evidence" value="ECO:0007669"/>
    <property type="project" value="UniProtKB-SubCell"/>
</dbReference>
<evidence type="ECO:0000256" key="1">
    <source>
        <dbReference type="ARBA" id="ARBA00004141"/>
    </source>
</evidence>
<comment type="caution">
    <text evidence="8">The sequence shown here is derived from an EMBL/GenBank/DDBJ whole genome shotgun (WGS) entry which is preliminary data.</text>
</comment>
<sequence>MAREGDHTGTAHKVCSVVLRLGELACAVIVLGILCRFCYLISIRQANADGRIVYTMVVAGIGIVYSIFLCPPFKALFLSFPFDFVMFIMWLVAYSLLQNITGGHTCSSSWYYDYWGYYWGRFWRVGPIGTVNIGGAGCAQWRTVLAFSFIAWFVHLLSGILGAYVFVVYIRIKDVTHDIKYHSKKLARRHPQTRGYDQGIDGHKNAENGQPVDVAPAPATV</sequence>
<organism evidence="8 9">
    <name type="scientific">Fusarium solani</name>
    <name type="common">Filamentous fungus</name>
    <dbReference type="NCBI Taxonomy" id="169388"/>
    <lineage>
        <taxon>Eukaryota</taxon>
        <taxon>Fungi</taxon>
        <taxon>Dikarya</taxon>
        <taxon>Ascomycota</taxon>
        <taxon>Pezizomycotina</taxon>
        <taxon>Sordariomycetes</taxon>
        <taxon>Hypocreomycetidae</taxon>
        <taxon>Hypocreales</taxon>
        <taxon>Nectriaceae</taxon>
        <taxon>Fusarium</taxon>
        <taxon>Fusarium solani species complex</taxon>
    </lineage>
</organism>
<dbReference type="Proteomes" id="UP000736672">
    <property type="component" value="Unassembled WGS sequence"/>
</dbReference>
<evidence type="ECO:0000256" key="4">
    <source>
        <dbReference type="ARBA" id="ARBA00023136"/>
    </source>
</evidence>
<evidence type="ECO:0000259" key="7">
    <source>
        <dbReference type="Pfam" id="PF01284"/>
    </source>
</evidence>
<proteinExistence type="predicted"/>
<name>A0A9P9GSU8_FUSSL</name>
<evidence type="ECO:0000256" key="6">
    <source>
        <dbReference type="SAM" id="Phobius"/>
    </source>
</evidence>
<protein>
    <recommendedName>
        <fullName evidence="7">MARVEL domain-containing protein</fullName>
    </recommendedName>
</protein>
<dbReference type="InterPro" id="IPR008253">
    <property type="entry name" value="Marvel"/>
</dbReference>
<evidence type="ECO:0000313" key="9">
    <source>
        <dbReference type="Proteomes" id="UP000736672"/>
    </source>
</evidence>
<gene>
    <name evidence="8" type="ORF">B0J15DRAFT_565044</name>
</gene>
<reference evidence="8" key="1">
    <citation type="journal article" date="2021" name="Nat. Commun.">
        <title>Genetic determinants of endophytism in the Arabidopsis root mycobiome.</title>
        <authorList>
            <person name="Mesny F."/>
            <person name="Miyauchi S."/>
            <person name="Thiergart T."/>
            <person name="Pickel B."/>
            <person name="Atanasova L."/>
            <person name="Karlsson M."/>
            <person name="Huettel B."/>
            <person name="Barry K.W."/>
            <person name="Haridas S."/>
            <person name="Chen C."/>
            <person name="Bauer D."/>
            <person name="Andreopoulos W."/>
            <person name="Pangilinan J."/>
            <person name="LaButti K."/>
            <person name="Riley R."/>
            <person name="Lipzen A."/>
            <person name="Clum A."/>
            <person name="Drula E."/>
            <person name="Henrissat B."/>
            <person name="Kohler A."/>
            <person name="Grigoriev I.V."/>
            <person name="Martin F.M."/>
            <person name="Hacquard S."/>
        </authorList>
    </citation>
    <scope>NUCLEOTIDE SEQUENCE</scope>
    <source>
        <strain evidence="8">FSSC 5 MPI-SDFR-AT-0091</strain>
    </source>
</reference>
<evidence type="ECO:0000256" key="5">
    <source>
        <dbReference type="SAM" id="MobiDB-lite"/>
    </source>
</evidence>
<evidence type="ECO:0000313" key="8">
    <source>
        <dbReference type="EMBL" id="KAH7243804.1"/>
    </source>
</evidence>
<feature type="transmembrane region" description="Helical" evidence="6">
    <location>
        <begin position="77"/>
        <end position="97"/>
    </location>
</feature>
<dbReference type="EMBL" id="JAGTJS010000018">
    <property type="protein sequence ID" value="KAH7243804.1"/>
    <property type="molecule type" value="Genomic_DNA"/>
</dbReference>
<dbReference type="PANTHER" id="PTHR39608">
    <property type="entry name" value="INTEGRAL MEMBRANE PROTEIN (AFU_ORTHOLOGUE AFUA_5G08640)"/>
    <property type="match status" value="1"/>
</dbReference>
<feature type="transmembrane region" description="Helical" evidence="6">
    <location>
        <begin position="52"/>
        <end position="70"/>
    </location>
</feature>
<feature type="transmembrane region" description="Helical" evidence="6">
    <location>
        <begin position="21"/>
        <end position="46"/>
    </location>
</feature>
<accession>A0A9P9GSU8</accession>
<dbReference type="PANTHER" id="PTHR39608:SF1">
    <property type="entry name" value="INTEGRAL MEMBRANE PROTEIN (AFU_ORTHOLOGUE AFUA_5G08640)"/>
    <property type="match status" value="1"/>
</dbReference>
<dbReference type="OrthoDB" id="4074965at2759"/>
<keyword evidence="9" id="KW-1185">Reference proteome</keyword>
<keyword evidence="4 6" id="KW-0472">Membrane</keyword>
<evidence type="ECO:0000256" key="3">
    <source>
        <dbReference type="ARBA" id="ARBA00022989"/>
    </source>
</evidence>
<comment type="subcellular location">
    <subcellularLocation>
        <location evidence="1">Membrane</location>
        <topology evidence="1">Multi-pass membrane protein</topology>
    </subcellularLocation>
</comment>
<dbReference type="Pfam" id="PF01284">
    <property type="entry name" value="MARVEL"/>
    <property type="match status" value="1"/>
</dbReference>
<feature type="domain" description="MARVEL" evidence="7">
    <location>
        <begin position="16"/>
        <end position="159"/>
    </location>
</feature>
<keyword evidence="3 6" id="KW-1133">Transmembrane helix</keyword>
<dbReference type="AlphaFoldDB" id="A0A9P9GSU8"/>
<evidence type="ECO:0000256" key="2">
    <source>
        <dbReference type="ARBA" id="ARBA00022692"/>
    </source>
</evidence>
<feature type="transmembrane region" description="Helical" evidence="6">
    <location>
        <begin position="149"/>
        <end position="170"/>
    </location>
</feature>